<protein>
    <submittedName>
        <fullName evidence="1">Uncharacterized protein</fullName>
    </submittedName>
</protein>
<gene>
    <name evidence="1" type="ORF">Scaly_3150600</name>
</gene>
<reference evidence="1" key="2">
    <citation type="journal article" date="2024" name="Plant">
        <title>Genomic evolution and insights into agronomic trait innovations of Sesamum species.</title>
        <authorList>
            <person name="Miao H."/>
            <person name="Wang L."/>
            <person name="Qu L."/>
            <person name="Liu H."/>
            <person name="Sun Y."/>
            <person name="Le M."/>
            <person name="Wang Q."/>
            <person name="Wei S."/>
            <person name="Zheng Y."/>
            <person name="Lin W."/>
            <person name="Duan Y."/>
            <person name="Cao H."/>
            <person name="Xiong S."/>
            <person name="Wang X."/>
            <person name="Wei L."/>
            <person name="Li C."/>
            <person name="Ma Q."/>
            <person name="Ju M."/>
            <person name="Zhao R."/>
            <person name="Li G."/>
            <person name="Mu C."/>
            <person name="Tian Q."/>
            <person name="Mei H."/>
            <person name="Zhang T."/>
            <person name="Gao T."/>
            <person name="Zhang H."/>
        </authorList>
    </citation>
    <scope>NUCLEOTIDE SEQUENCE</scope>
    <source>
        <strain evidence="1">KEN8</strain>
    </source>
</reference>
<sequence length="235" mass="26677">MIPMLLFGFFPPSVVSSARRASPARSVDEEPLAVAPPYLASLTTSPNARYLLILLLCLTQASANISHPPNPPAPLDLTVQMFPETTVTHLDSALSDHAPIIISTTGYVVTPTALSRPWRSEAHWLQGPECEEVIKMGWVRMGGITRQELYWQQRRKIHWLRDGDRNTSFFHAKASSRRRVNAIDRLRDEGGRWIDDPAALRRLIERHFSRVFNSDQPSTTEIERAWNTLHAELKH</sequence>
<dbReference type="EMBL" id="JACGWM010001449">
    <property type="protein sequence ID" value="KAL0292889.1"/>
    <property type="molecule type" value="Genomic_DNA"/>
</dbReference>
<dbReference type="AlphaFoldDB" id="A0AAW2JDY3"/>
<accession>A0AAW2JDY3</accession>
<evidence type="ECO:0000313" key="1">
    <source>
        <dbReference type="EMBL" id="KAL0292889.1"/>
    </source>
</evidence>
<proteinExistence type="predicted"/>
<name>A0AAW2JDY3_9LAMI</name>
<comment type="caution">
    <text evidence="1">The sequence shown here is derived from an EMBL/GenBank/DDBJ whole genome shotgun (WGS) entry which is preliminary data.</text>
</comment>
<reference evidence="1" key="1">
    <citation type="submission" date="2020-06" db="EMBL/GenBank/DDBJ databases">
        <authorList>
            <person name="Li T."/>
            <person name="Hu X."/>
            <person name="Zhang T."/>
            <person name="Song X."/>
            <person name="Zhang H."/>
            <person name="Dai N."/>
            <person name="Sheng W."/>
            <person name="Hou X."/>
            <person name="Wei L."/>
        </authorList>
    </citation>
    <scope>NUCLEOTIDE SEQUENCE</scope>
    <source>
        <strain evidence="1">KEN8</strain>
        <tissue evidence="1">Leaf</tissue>
    </source>
</reference>
<organism evidence="1">
    <name type="scientific">Sesamum calycinum</name>
    <dbReference type="NCBI Taxonomy" id="2727403"/>
    <lineage>
        <taxon>Eukaryota</taxon>
        <taxon>Viridiplantae</taxon>
        <taxon>Streptophyta</taxon>
        <taxon>Embryophyta</taxon>
        <taxon>Tracheophyta</taxon>
        <taxon>Spermatophyta</taxon>
        <taxon>Magnoliopsida</taxon>
        <taxon>eudicotyledons</taxon>
        <taxon>Gunneridae</taxon>
        <taxon>Pentapetalae</taxon>
        <taxon>asterids</taxon>
        <taxon>lamiids</taxon>
        <taxon>Lamiales</taxon>
        <taxon>Pedaliaceae</taxon>
        <taxon>Sesamum</taxon>
    </lineage>
</organism>